<reference evidence="6 7" key="1">
    <citation type="submission" date="2024-10" db="EMBL/GenBank/DDBJ databases">
        <title>The Natural Products Discovery Center: Release of the First 8490 Sequenced Strains for Exploring Actinobacteria Biosynthetic Diversity.</title>
        <authorList>
            <person name="Kalkreuter E."/>
            <person name="Kautsar S.A."/>
            <person name="Yang D."/>
            <person name="Bader C.D."/>
            <person name="Teijaro C.N."/>
            <person name="Fluegel L."/>
            <person name="Davis C.M."/>
            <person name="Simpson J.R."/>
            <person name="Lauterbach L."/>
            <person name="Steele A.D."/>
            <person name="Gui C."/>
            <person name="Meng S."/>
            <person name="Li G."/>
            <person name="Viehrig K."/>
            <person name="Ye F."/>
            <person name="Su P."/>
            <person name="Kiefer A.F."/>
            <person name="Nichols A."/>
            <person name="Cepeda A.J."/>
            <person name="Yan W."/>
            <person name="Fan B."/>
            <person name="Jiang Y."/>
            <person name="Adhikari A."/>
            <person name="Zheng C.-J."/>
            <person name="Schuster L."/>
            <person name="Cowan T.M."/>
            <person name="Smanski M.J."/>
            <person name="Chevrette M.G."/>
            <person name="De Carvalho L.P.S."/>
            <person name="Shen B."/>
        </authorList>
    </citation>
    <scope>NUCLEOTIDE SEQUENCE [LARGE SCALE GENOMIC DNA]</scope>
    <source>
        <strain evidence="6 7">NPDC001390</strain>
    </source>
</reference>
<dbReference type="InterPro" id="IPR036388">
    <property type="entry name" value="WH-like_DNA-bd_sf"/>
</dbReference>
<feature type="region of interest" description="Disordered" evidence="4">
    <location>
        <begin position="779"/>
        <end position="817"/>
    </location>
</feature>
<dbReference type="Pfam" id="PF13191">
    <property type="entry name" value="AAA_16"/>
    <property type="match status" value="1"/>
</dbReference>
<keyword evidence="3" id="KW-0804">Transcription</keyword>
<evidence type="ECO:0000256" key="3">
    <source>
        <dbReference type="ARBA" id="ARBA00023163"/>
    </source>
</evidence>
<dbReference type="InterPro" id="IPR000792">
    <property type="entry name" value="Tscrpt_reg_LuxR_C"/>
</dbReference>
<dbReference type="PANTHER" id="PTHR44688:SF16">
    <property type="entry name" value="DNA-BINDING TRANSCRIPTIONAL ACTIVATOR DEVR_DOSR"/>
    <property type="match status" value="1"/>
</dbReference>
<dbReference type="PROSITE" id="PS00622">
    <property type="entry name" value="HTH_LUXR_1"/>
    <property type="match status" value="1"/>
</dbReference>
<evidence type="ECO:0000256" key="1">
    <source>
        <dbReference type="ARBA" id="ARBA00023015"/>
    </source>
</evidence>
<accession>A0ABW6UM58</accession>
<dbReference type="PROSITE" id="PS50043">
    <property type="entry name" value="HTH_LUXR_2"/>
    <property type="match status" value="1"/>
</dbReference>
<feature type="domain" description="HTH luxR-type" evidence="5">
    <location>
        <begin position="807"/>
        <end position="872"/>
    </location>
</feature>
<dbReference type="SUPFAM" id="SSF46894">
    <property type="entry name" value="C-terminal effector domain of the bipartite response regulators"/>
    <property type="match status" value="1"/>
</dbReference>
<dbReference type="PRINTS" id="PR00038">
    <property type="entry name" value="HTHLUXR"/>
</dbReference>
<dbReference type="SMART" id="SM00421">
    <property type="entry name" value="HTH_LUXR"/>
    <property type="match status" value="1"/>
</dbReference>
<evidence type="ECO:0000313" key="6">
    <source>
        <dbReference type="EMBL" id="MFF4523128.1"/>
    </source>
</evidence>
<dbReference type="EMBL" id="JBIAWJ010000008">
    <property type="protein sequence ID" value="MFF4523128.1"/>
    <property type="molecule type" value="Genomic_DNA"/>
</dbReference>
<protein>
    <submittedName>
        <fullName evidence="6">AAA family ATPase</fullName>
    </submittedName>
</protein>
<dbReference type="SUPFAM" id="SSF52540">
    <property type="entry name" value="P-loop containing nucleoside triphosphate hydrolases"/>
    <property type="match status" value="1"/>
</dbReference>
<evidence type="ECO:0000259" key="5">
    <source>
        <dbReference type="PROSITE" id="PS50043"/>
    </source>
</evidence>
<dbReference type="InterPro" id="IPR027417">
    <property type="entry name" value="P-loop_NTPase"/>
</dbReference>
<dbReference type="Gene3D" id="1.10.10.10">
    <property type="entry name" value="Winged helix-like DNA-binding domain superfamily/Winged helix DNA-binding domain"/>
    <property type="match status" value="1"/>
</dbReference>
<evidence type="ECO:0000256" key="2">
    <source>
        <dbReference type="ARBA" id="ARBA00023125"/>
    </source>
</evidence>
<keyword evidence="2" id="KW-0238">DNA-binding</keyword>
<dbReference type="PANTHER" id="PTHR44688">
    <property type="entry name" value="DNA-BINDING TRANSCRIPTIONAL ACTIVATOR DEVR_DOSR"/>
    <property type="match status" value="1"/>
</dbReference>
<keyword evidence="1" id="KW-0805">Transcription regulation</keyword>
<dbReference type="Proteomes" id="UP001602058">
    <property type="component" value="Unassembled WGS sequence"/>
</dbReference>
<dbReference type="RefSeq" id="WP_387887293.1">
    <property type="nucleotide sequence ID" value="NZ_JBIAWJ010000008.1"/>
</dbReference>
<gene>
    <name evidence="6" type="ORF">ACFY1D_17150</name>
</gene>
<feature type="compositionally biased region" description="Low complexity" evidence="4">
    <location>
        <begin position="781"/>
        <end position="799"/>
    </location>
</feature>
<organism evidence="6 7">
    <name type="scientific">Streptomyces bluensis</name>
    <dbReference type="NCBI Taxonomy" id="33897"/>
    <lineage>
        <taxon>Bacteria</taxon>
        <taxon>Bacillati</taxon>
        <taxon>Actinomycetota</taxon>
        <taxon>Actinomycetes</taxon>
        <taxon>Kitasatosporales</taxon>
        <taxon>Streptomycetaceae</taxon>
        <taxon>Streptomyces</taxon>
    </lineage>
</organism>
<sequence>MTATPAFVPAQLVGRQAVLDTLDGFVRRLEGGVSDIAVVTGPVGSGRSAVLEWAVDRARASGLVVGVARCSPRESQLPYGAITQLLGTLCRPSRIGALASGIGPTSRPTDTVARMCDTLLTLSAGRPVLLAVDDLHLADAHSLRRLVDLIHRARQGAVLALVTSPVPVRQVLAAAGAQPAAPCPVHTLRLDALTAAEARGVVEARVGHPVQGSVLTAAGVAGWSPAVLHAVADRITALGRPLDTDAVPQLIAAARTAWSTRALTTLHGLPENVVALLRATAVGGHQLEPARLAALAGLDATAFADAWDGLRACGLFADTDIPRLRHPWFADDVLAGMTGPERDRLHRRATSLHGQEGARVGTVAELLGDVTSLVRSWTASDPAASSRPRHAADLTTASLRHSLGEPVTEAERARRLIRLAAAEAVTAPQAADGRLRQVMLRHLSRETWPDVLTAADLLLSRGDAETARWVIADVHQRALTEIPDEELRPLRALGRLAHKEKGGLPLVAPPPIHSDRPGHPAQSAVLAWTLATRGDDRARVLELARTALDEPESAPFMCRIAAARALLCADDVPAGLDRLDAVASDARRSDALAAAAQALLSRAEAQIRLGHGEEALHELTAATRALPPASWHSLLAPRLAAAEILALIRCGRVEEAGHASERARSRPEGHSVTTAFLLYARAELALIDRDAARALLLLEECGRMLRAKRWRNPMLIPWRSAAAVAHHHLGAPATADDLLVQERDVAERWGTLSAFTAVRARTHEALARNGVEVPWAAAGTDRSAQPAPSSPSSRSAQDSLTATADGTASEPDPLTPSERDVAALVLAGLANREIARQLGLATRTVELRLTHTYRKLGVKGRAALVAHLRARQEDG</sequence>
<dbReference type="InterPro" id="IPR016032">
    <property type="entry name" value="Sig_transdc_resp-reg_C-effctor"/>
</dbReference>
<dbReference type="Pfam" id="PF00196">
    <property type="entry name" value="GerE"/>
    <property type="match status" value="1"/>
</dbReference>
<evidence type="ECO:0000256" key="4">
    <source>
        <dbReference type="SAM" id="MobiDB-lite"/>
    </source>
</evidence>
<dbReference type="InterPro" id="IPR041664">
    <property type="entry name" value="AAA_16"/>
</dbReference>
<keyword evidence="7" id="KW-1185">Reference proteome</keyword>
<proteinExistence type="predicted"/>
<evidence type="ECO:0000313" key="7">
    <source>
        <dbReference type="Proteomes" id="UP001602058"/>
    </source>
</evidence>
<name>A0ABW6UM58_9ACTN</name>
<dbReference type="CDD" id="cd06170">
    <property type="entry name" value="LuxR_C_like"/>
    <property type="match status" value="1"/>
</dbReference>
<comment type="caution">
    <text evidence="6">The sequence shown here is derived from an EMBL/GenBank/DDBJ whole genome shotgun (WGS) entry which is preliminary data.</text>
</comment>